<evidence type="ECO:0000313" key="1">
    <source>
        <dbReference type="EMBL" id="OQV11605.1"/>
    </source>
</evidence>
<evidence type="ECO:0000313" key="2">
    <source>
        <dbReference type="Proteomes" id="UP000192578"/>
    </source>
</evidence>
<dbReference type="EMBL" id="MTYJ01000166">
    <property type="protein sequence ID" value="OQV11605.1"/>
    <property type="molecule type" value="Genomic_DNA"/>
</dbReference>
<dbReference type="Proteomes" id="UP000192578">
    <property type="component" value="Unassembled WGS sequence"/>
</dbReference>
<protein>
    <submittedName>
        <fullName evidence="1">Uncharacterized protein</fullName>
    </submittedName>
</protein>
<comment type="caution">
    <text evidence="1">The sequence shown here is derived from an EMBL/GenBank/DDBJ whole genome shotgun (WGS) entry which is preliminary data.</text>
</comment>
<sequence>MSVNEERSRLKSLLMDARQVSMWDGEKFVVKPIQLTKISLAAFRGATTSTTVIVNIQMKVARTTSELRTRINVPEKSATEGEMPGQAEYGKQTSHFEAIARNEISRISETLRDIKANLSGSEALVQQNFAVLSAANSRNDGQLANFSVTIQGLTNNFLQTETEGDELGFETQIILNKMLFKINKLNRWTSENKFFSISSSLIILSFTPTDPK</sequence>
<name>A0A1W0W8S4_HYPEX</name>
<keyword evidence="2" id="KW-1185">Reference proteome</keyword>
<gene>
    <name evidence="1" type="ORF">BV898_14103</name>
</gene>
<reference evidence="2" key="1">
    <citation type="submission" date="2017-01" db="EMBL/GenBank/DDBJ databases">
        <title>Comparative genomics of anhydrobiosis in the tardigrade Hypsibius dujardini.</title>
        <authorList>
            <person name="Yoshida Y."/>
            <person name="Koutsovoulos G."/>
            <person name="Laetsch D."/>
            <person name="Stevens L."/>
            <person name="Kumar S."/>
            <person name="Horikawa D."/>
            <person name="Ishino K."/>
            <person name="Komine S."/>
            <person name="Tomita M."/>
            <person name="Blaxter M."/>
            <person name="Arakawa K."/>
        </authorList>
    </citation>
    <scope>NUCLEOTIDE SEQUENCE [LARGE SCALE GENOMIC DNA]</scope>
    <source>
        <strain evidence="2">Z151</strain>
    </source>
</reference>
<dbReference type="AlphaFoldDB" id="A0A1W0W8S4"/>
<proteinExistence type="predicted"/>
<organism evidence="1 2">
    <name type="scientific">Hypsibius exemplaris</name>
    <name type="common">Freshwater tardigrade</name>
    <dbReference type="NCBI Taxonomy" id="2072580"/>
    <lineage>
        <taxon>Eukaryota</taxon>
        <taxon>Metazoa</taxon>
        <taxon>Ecdysozoa</taxon>
        <taxon>Tardigrada</taxon>
        <taxon>Eutardigrada</taxon>
        <taxon>Parachela</taxon>
        <taxon>Hypsibioidea</taxon>
        <taxon>Hypsibiidae</taxon>
        <taxon>Hypsibius</taxon>
    </lineage>
</organism>
<accession>A0A1W0W8S4</accession>